<reference evidence="2" key="1">
    <citation type="submission" date="2020-05" db="UniProtKB">
        <authorList>
            <consortium name="EnsemblMetazoa"/>
        </authorList>
    </citation>
    <scope>IDENTIFICATION</scope>
    <source>
        <strain evidence="2">TTRI</strain>
    </source>
</reference>
<accession>A0A1A9UYU2</accession>
<name>A0A1A9UYU2_GLOAU</name>
<dbReference type="EnsemblMetazoa" id="GAUT020139-RA">
    <property type="protein sequence ID" value="GAUT020139-PA"/>
    <property type="gene ID" value="GAUT020139"/>
</dbReference>
<feature type="transmembrane region" description="Helical" evidence="1">
    <location>
        <begin position="85"/>
        <end position="105"/>
    </location>
</feature>
<dbReference type="AlphaFoldDB" id="A0A1A9UYU2"/>
<proteinExistence type="predicted"/>
<keyword evidence="1" id="KW-0812">Transmembrane</keyword>
<sequence length="150" mass="16867">MLRLPIQCLILLRREKSGEVSPKVDNDLADKEALVIYPEQVPYPLALRDQSDKHRHRYRDYHRAVRDIANDGATGDDVLVVASHVGLAVGVVGVAVLIFTVRYLLLPYSRESHLMCLADLRDTGKQYTCHTGALTTCFVARSRCFVECII</sequence>
<evidence type="ECO:0000313" key="2">
    <source>
        <dbReference type="EnsemblMetazoa" id="GAUT020139-PA"/>
    </source>
</evidence>
<evidence type="ECO:0000256" key="1">
    <source>
        <dbReference type="SAM" id="Phobius"/>
    </source>
</evidence>
<protein>
    <submittedName>
        <fullName evidence="2">Uncharacterized protein</fullName>
    </submittedName>
</protein>
<keyword evidence="1" id="KW-0472">Membrane</keyword>
<dbReference type="Proteomes" id="UP000078200">
    <property type="component" value="Unassembled WGS sequence"/>
</dbReference>
<dbReference type="VEuPathDB" id="VectorBase:GAUT020139"/>
<evidence type="ECO:0000313" key="3">
    <source>
        <dbReference type="Proteomes" id="UP000078200"/>
    </source>
</evidence>
<keyword evidence="3" id="KW-1185">Reference proteome</keyword>
<organism evidence="2 3">
    <name type="scientific">Glossina austeni</name>
    <name type="common">Savannah tsetse fly</name>
    <dbReference type="NCBI Taxonomy" id="7395"/>
    <lineage>
        <taxon>Eukaryota</taxon>
        <taxon>Metazoa</taxon>
        <taxon>Ecdysozoa</taxon>
        <taxon>Arthropoda</taxon>
        <taxon>Hexapoda</taxon>
        <taxon>Insecta</taxon>
        <taxon>Pterygota</taxon>
        <taxon>Neoptera</taxon>
        <taxon>Endopterygota</taxon>
        <taxon>Diptera</taxon>
        <taxon>Brachycera</taxon>
        <taxon>Muscomorpha</taxon>
        <taxon>Hippoboscoidea</taxon>
        <taxon>Glossinidae</taxon>
        <taxon>Glossina</taxon>
    </lineage>
</organism>
<keyword evidence="1" id="KW-1133">Transmembrane helix</keyword>